<evidence type="ECO:0000313" key="3">
    <source>
        <dbReference type="Proteomes" id="UP000192491"/>
    </source>
</evidence>
<dbReference type="InterPro" id="IPR008620">
    <property type="entry name" value="FixH"/>
</dbReference>
<evidence type="ECO:0000256" key="1">
    <source>
        <dbReference type="SAM" id="Phobius"/>
    </source>
</evidence>
<evidence type="ECO:0008006" key="4">
    <source>
        <dbReference type="Google" id="ProtNLM"/>
    </source>
</evidence>
<feature type="transmembrane region" description="Helical" evidence="1">
    <location>
        <begin position="15"/>
        <end position="35"/>
    </location>
</feature>
<dbReference type="AlphaFoldDB" id="A0A1Y1QSE0"/>
<keyword evidence="1" id="KW-1133">Transmembrane helix</keyword>
<keyword evidence="1" id="KW-0812">Transmembrane</keyword>
<dbReference type="EMBL" id="MTEJ01000059">
    <property type="protein sequence ID" value="OQX12764.1"/>
    <property type="molecule type" value="Genomic_DNA"/>
</dbReference>
<dbReference type="Pfam" id="PF05751">
    <property type="entry name" value="FixH"/>
    <property type="match status" value="1"/>
</dbReference>
<keyword evidence="1" id="KW-0472">Membrane</keyword>
<dbReference type="Proteomes" id="UP000192491">
    <property type="component" value="Unassembled WGS sequence"/>
</dbReference>
<gene>
    <name evidence="2" type="ORF">BWK73_14105</name>
</gene>
<reference evidence="2 3" key="1">
    <citation type="submission" date="2017-01" db="EMBL/GenBank/DDBJ databases">
        <title>Novel large sulfur bacteria in the metagenomes of groundwater-fed chemosynthetic microbial mats in the Lake Huron basin.</title>
        <authorList>
            <person name="Sharrar A.M."/>
            <person name="Flood B.E."/>
            <person name="Bailey J.V."/>
            <person name="Jones D.S."/>
            <person name="Biddanda B."/>
            <person name="Ruberg S.A."/>
            <person name="Marcus D.N."/>
            <person name="Dick G.J."/>
        </authorList>
    </citation>
    <scope>NUCLEOTIDE SEQUENCE [LARGE SCALE GENOMIC DNA]</scope>
    <source>
        <strain evidence="2">A8</strain>
    </source>
</reference>
<proteinExistence type="predicted"/>
<evidence type="ECO:0000313" key="2">
    <source>
        <dbReference type="EMBL" id="OQX12764.1"/>
    </source>
</evidence>
<sequence length="167" mass="18251">MYVEVEDTKPWYKQFWPWALMVMPATAVVAGLYTYSLAASGSSGLVVDDYYKAGKAINRSMEKSQKAAALGLHANLAVNDSAVRILLDHVAVQPEQTLTLSLYHATIPGRDQTVTLTHSGAGMWSGQIQPLSAGKWFAHLLPVDQSWRLEGVIPTLETVTLELQPAL</sequence>
<protein>
    <recommendedName>
        <fullName evidence="4">Nitrogen fixation protein FixH</fullName>
    </recommendedName>
</protein>
<comment type="caution">
    <text evidence="2">The sequence shown here is derived from an EMBL/GenBank/DDBJ whole genome shotgun (WGS) entry which is preliminary data.</text>
</comment>
<name>A0A1Y1QSE0_9GAMM</name>
<organism evidence="2 3">
    <name type="scientific">Thiothrix lacustris</name>
    <dbReference type="NCBI Taxonomy" id="525917"/>
    <lineage>
        <taxon>Bacteria</taxon>
        <taxon>Pseudomonadati</taxon>
        <taxon>Pseudomonadota</taxon>
        <taxon>Gammaproteobacteria</taxon>
        <taxon>Thiotrichales</taxon>
        <taxon>Thiotrichaceae</taxon>
        <taxon>Thiothrix</taxon>
    </lineage>
</organism>
<accession>A0A1Y1QSE0</accession>